<dbReference type="InterPro" id="IPR013783">
    <property type="entry name" value="Ig-like_fold"/>
</dbReference>
<evidence type="ECO:0000313" key="5">
    <source>
        <dbReference type="EMBL" id="EEN49001.1"/>
    </source>
</evidence>
<feature type="compositionally biased region" description="Basic and acidic residues" evidence="4">
    <location>
        <begin position="104"/>
        <end position="129"/>
    </location>
</feature>
<dbReference type="Pfam" id="PF00630">
    <property type="entry name" value="Filamin"/>
    <property type="match status" value="11"/>
</dbReference>
<feature type="repeat" description="Filamin" evidence="3">
    <location>
        <begin position="744"/>
        <end position="827"/>
    </location>
</feature>
<dbReference type="InterPro" id="IPR001298">
    <property type="entry name" value="Filamin/ABP280_rpt"/>
</dbReference>
<dbReference type="Gene3D" id="2.60.40.10">
    <property type="entry name" value="Immunoglobulins"/>
    <property type="match status" value="11"/>
</dbReference>
<protein>
    <submittedName>
        <fullName evidence="5">Uncharacterized protein</fullName>
    </submittedName>
</protein>
<evidence type="ECO:0000256" key="2">
    <source>
        <dbReference type="ARBA" id="ARBA00022737"/>
    </source>
</evidence>
<dbReference type="PANTHER" id="PTHR38537">
    <property type="entry name" value="JITTERBUG, ISOFORM N"/>
    <property type="match status" value="1"/>
</dbReference>
<evidence type="ECO:0000256" key="1">
    <source>
        <dbReference type="ARBA" id="ARBA00009238"/>
    </source>
</evidence>
<proteinExistence type="inferred from homology"/>
<evidence type="ECO:0000256" key="4">
    <source>
        <dbReference type="SAM" id="MobiDB-lite"/>
    </source>
</evidence>
<sequence>MPSKVRVEYDGGVYRKTKLPKRSQRLVSSRSFRSYEDIRYIERPPPGRDNMASLYNGRRWDDRNGGDWMTAGLPDTRRIVELDDDRVFVPAKPEEESPPPQELQTDHKDPNMPNEHLKRQSTRSTDRPRGPVYSFSNPHYPASHDSESVYSQPKTRYVQPTASAYAAKDDRSLVTFNGLPTTILKAKVMYPNQAFAQGEGIGNVPVGKEAQFTVDTTRAGDAGIDVDIRGPSGRNVPCQVTGDGVFRCRYTPTEVGAHQVGVKFANEHIHGSPYQANVYDSGHVKVKAPEVVQLEDEATVKVDAEAAGRGRLEAEVLSSGHRVPCRVLEEPNMKYQIKFVPKVCVPHEVKIKYNETLLPGSPYKVKVSNLQNVFASGEGLGRIPVDRPASFTVDATRAGDPNLGVTAKVLSPSYLDVPCNVNTNGSGLYSCEYLPREVGDYSINVNYGTSAINGSPFTSHAYHTHAVKVHNVPDSVMVDREVNFTVNAQAAGAGDVEPEVTCMGHRVHTNMAENPRGSRNYNVSFVPKMCKTHDVNVRFNGYVVPGSPYRVKVTDVSQVSVSGHGLNYVPVGKTAVFSVDATHAGEPDSRLHVTALGPDLREVPVQVSGSGAYTCEYVPNLVGNHTISVTYGAEQVRGSPFTARAYDLTRVKVSDIGVGEVGKPMGFQIDASDAGKGTLRSEVSCQGRQIYSEMKESPRDSGRYDVNFTPKVPERHDVMVYFNNEIVPGCPLLADVRPERSPIASGNGLREGLEGRACDFTVDTAGCKKDRIDVQVFGPNAECNNVSVVQHADRVECSYVPRESGVHVVDITHGGKEIPGCPFQPVIVNPHRVSVIGGMDSILAANGRLPLVVSERCTIPLTASQAGPGRMTSRVRSASRELPVDVDVKPDGKHYVSFVPEEEGEHNIDIKWNDHHINRSPLQGDADQYAVDARRVELSGPGLGPEVKGSVPQEFLIDGSRAGRGSPHVTMNGPQPVDVSLEPILGKKNVYKAKYEATEPGEYQMNCLWSHKEVPGSPYDIQVYDSRRVTYAGPDAGNLGKTVKGIIDPRRAGKQGNMKVRCSGPSKRADVSLAENGDGTIGVEILPHEAGPHNLEIRCNDEPIAGSPFTIDIEDQPDASKVRVFGPGLQSGQLEGFKGNFLVDGSEAGPGELKIRVYGPSRDSFRLESKVLNEEDRKVAMSFIPKEEGRYEIAVNWSGEHVPGSPFPVIVHGRQDAMVMDPQDNVNSAPPMVEPPPLPALPPPRDYEYMPPAARDFDDPVYRPPAPPIRREPSYEPRRPVNGYYIDPYNRYPEDYQRPAYSNPVYDRYYDPYDKFPPRDYLEPRKDQYYYHPRYEGYEPAGRYYPLHARSDLDDIDKRSDFYIPTDAREGRKARKLPAITY</sequence>
<dbReference type="InterPro" id="IPR014756">
    <property type="entry name" value="Ig_E-set"/>
</dbReference>
<feature type="repeat" description="Filamin" evidence="3">
    <location>
        <begin position="1114"/>
        <end position="1211"/>
    </location>
</feature>
<dbReference type="SMART" id="SM00557">
    <property type="entry name" value="IG_FLMN"/>
    <property type="match status" value="11"/>
</dbReference>
<feature type="region of interest" description="Disordered" evidence="4">
    <location>
        <begin position="41"/>
        <end position="72"/>
    </location>
</feature>
<dbReference type="PANTHER" id="PTHR38537:SF16">
    <property type="entry name" value="CALPONIN-HOMOLOGY (CH) DOMAIN-CONTAINING PROTEIN"/>
    <property type="match status" value="1"/>
</dbReference>
<dbReference type="GO" id="GO:0051015">
    <property type="term" value="F:actin filament binding"/>
    <property type="evidence" value="ECO:0007669"/>
    <property type="project" value="InterPro"/>
</dbReference>
<dbReference type="InParanoid" id="C3ZE45"/>
<feature type="repeat" description="Filamin" evidence="3">
    <location>
        <begin position="1021"/>
        <end position="1113"/>
    </location>
</feature>
<reference evidence="5" key="1">
    <citation type="journal article" date="2008" name="Nature">
        <title>The amphioxus genome and the evolution of the chordate karyotype.</title>
        <authorList>
            <consortium name="US DOE Joint Genome Institute (JGI-PGF)"/>
            <person name="Putnam N.H."/>
            <person name="Butts T."/>
            <person name="Ferrier D.E.K."/>
            <person name="Furlong R.F."/>
            <person name="Hellsten U."/>
            <person name="Kawashima T."/>
            <person name="Robinson-Rechavi M."/>
            <person name="Shoguchi E."/>
            <person name="Terry A."/>
            <person name="Yu J.-K."/>
            <person name="Benito-Gutierrez E.L."/>
            <person name="Dubchak I."/>
            <person name="Garcia-Fernandez J."/>
            <person name="Gibson-Brown J.J."/>
            <person name="Grigoriev I.V."/>
            <person name="Horton A.C."/>
            <person name="de Jong P.J."/>
            <person name="Jurka J."/>
            <person name="Kapitonov V.V."/>
            <person name="Kohara Y."/>
            <person name="Kuroki Y."/>
            <person name="Lindquist E."/>
            <person name="Lucas S."/>
            <person name="Osoegawa K."/>
            <person name="Pennacchio L.A."/>
            <person name="Salamov A.A."/>
            <person name="Satou Y."/>
            <person name="Sauka-Spengler T."/>
            <person name="Schmutz J."/>
            <person name="Shin-I T."/>
            <person name="Toyoda A."/>
            <person name="Bronner-Fraser M."/>
            <person name="Fujiyama A."/>
            <person name="Holland L.Z."/>
            <person name="Holland P.W.H."/>
            <person name="Satoh N."/>
            <person name="Rokhsar D.S."/>
        </authorList>
    </citation>
    <scope>NUCLEOTIDE SEQUENCE [LARGE SCALE GENOMIC DNA]</scope>
    <source>
        <strain evidence="5">S238N-H82</strain>
        <tissue evidence="5">Testes</tissue>
    </source>
</reference>
<dbReference type="PROSITE" id="PS50194">
    <property type="entry name" value="FILAMIN_REPEAT"/>
    <property type="match status" value="11"/>
</dbReference>
<comment type="similarity">
    <text evidence="1">Belongs to the filamin family.</text>
</comment>
<feature type="repeat" description="Filamin" evidence="3">
    <location>
        <begin position="551"/>
        <end position="645"/>
    </location>
</feature>
<dbReference type="InterPro" id="IPR017868">
    <property type="entry name" value="Filamin/ABP280_repeat-like"/>
</dbReference>
<gene>
    <name evidence="5" type="ORF">BRAFLDRAFT_117777</name>
</gene>
<dbReference type="EMBL" id="GG666612">
    <property type="protein sequence ID" value="EEN49001.1"/>
    <property type="molecule type" value="Genomic_DNA"/>
</dbReference>
<name>C3ZE45_BRAFL</name>
<feature type="repeat" description="Filamin" evidence="3">
    <location>
        <begin position="365"/>
        <end position="461"/>
    </location>
</feature>
<dbReference type="SUPFAM" id="SSF81296">
    <property type="entry name" value="E set domains"/>
    <property type="match status" value="11"/>
</dbReference>
<feature type="repeat" description="Filamin" evidence="3">
    <location>
        <begin position="928"/>
        <end position="1023"/>
    </location>
</feature>
<evidence type="ECO:0000256" key="3">
    <source>
        <dbReference type="PROSITE-ProRule" id="PRU00087"/>
    </source>
</evidence>
<dbReference type="GO" id="GO:0030036">
    <property type="term" value="P:actin cytoskeleton organization"/>
    <property type="evidence" value="ECO:0007669"/>
    <property type="project" value="InterPro"/>
</dbReference>
<feature type="repeat" description="Filamin" evidence="3">
    <location>
        <begin position="459"/>
        <end position="553"/>
    </location>
</feature>
<accession>C3ZE45</accession>
<dbReference type="STRING" id="7739.C3ZE45"/>
<feature type="region of interest" description="Disordered" evidence="4">
    <location>
        <begin position="90"/>
        <end position="153"/>
    </location>
</feature>
<dbReference type="InterPro" id="IPR044801">
    <property type="entry name" value="Filamin"/>
</dbReference>
<keyword evidence="2" id="KW-0677">Repeat</keyword>
<dbReference type="eggNOG" id="KOG0518">
    <property type="taxonomic scope" value="Eukaryota"/>
</dbReference>
<feature type="repeat" description="Filamin" evidence="3">
    <location>
        <begin position="186"/>
        <end position="278"/>
    </location>
</feature>
<feature type="repeat" description="Filamin" evidence="3">
    <location>
        <begin position="825"/>
        <end position="926"/>
    </location>
</feature>
<feature type="repeat" description="Filamin" evidence="3">
    <location>
        <begin position="276"/>
        <end position="367"/>
    </location>
</feature>
<feature type="repeat" description="Filamin" evidence="3">
    <location>
        <begin position="643"/>
        <end position="736"/>
    </location>
</feature>
<organism>
    <name type="scientific">Branchiostoma floridae</name>
    <name type="common">Florida lancelet</name>
    <name type="synonym">Amphioxus</name>
    <dbReference type="NCBI Taxonomy" id="7739"/>
    <lineage>
        <taxon>Eukaryota</taxon>
        <taxon>Metazoa</taxon>
        <taxon>Chordata</taxon>
        <taxon>Cephalochordata</taxon>
        <taxon>Leptocardii</taxon>
        <taxon>Amphioxiformes</taxon>
        <taxon>Branchiostomatidae</taxon>
        <taxon>Branchiostoma</taxon>
    </lineage>
</organism>